<dbReference type="SUPFAM" id="SSF51182">
    <property type="entry name" value="RmlC-like cupins"/>
    <property type="match status" value="1"/>
</dbReference>
<reference evidence="2 3" key="1">
    <citation type="submission" date="2024-09" db="EMBL/GenBank/DDBJ databases">
        <title>Rethinking Asexuality: The Enigmatic Case of Functional Sexual Genes in Lepraria (Stereocaulaceae).</title>
        <authorList>
            <person name="Doellman M."/>
            <person name="Sun Y."/>
            <person name="Barcenas-Pena A."/>
            <person name="Lumbsch H.T."/>
            <person name="Grewe F."/>
        </authorList>
    </citation>
    <scope>NUCLEOTIDE SEQUENCE [LARGE SCALE GENOMIC DNA]</scope>
    <source>
        <strain evidence="2 3">Mercado 3170</strain>
    </source>
</reference>
<comment type="caution">
    <text evidence="2">The sequence shown here is derived from an EMBL/GenBank/DDBJ whole genome shotgun (WGS) entry which is preliminary data.</text>
</comment>
<sequence length="195" mass="21439">MRTVSKPLNLMPNMATVEAPLTSIKDLQVSFHQIPALNRIPNTSIQKKPLMIYHSAFLSSASASTMESHLSTVGVVTPQWRYTMFNQSHFHSIAHEVLCVAHGKAKLCFGGEDNPNKVERVVEKGDVMIVPAGVAHCLLEDIEGGFSMVGSYPKGKGWDMCYGNEGEEKKVEDIGALGWFEKDPLYGDEGPALYI</sequence>
<dbReference type="InterPro" id="IPR047121">
    <property type="entry name" value="YjiB-like"/>
</dbReference>
<evidence type="ECO:0000313" key="3">
    <source>
        <dbReference type="Proteomes" id="UP001590950"/>
    </source>
</evidence>
<dbReference type="InterPro" id="IPR014500">
    <property type="entry name" value="UCP019307_cupin"/>
</dbReference>
<feature type="domain" description="Cupin type-1" evidence="1">
    <location>
        <begin position="86"/>
        <end position="137"/>
    </location>
</feature>
<dbReference type="InterPro" id="IPR014710">
    <property type="entry name" value="RmlC-like_jellyroll"/>
</dbReference>
<dbReference type="Pfam" id="PF00190">
    <property type="entry name" value="Cupin_1"/>
    <property type="match status" value="1"/>
</dbReference>
<keyword evidence="3" id="KW-1185">Reference proteome</keyword>
<organism evidence="2 3">
    <name type="scientific">Stereocaulon virgatum</name>
    <dbReference type="NCBI Taxonomy" id="373712"/>
    <lineage>
        <taxon>Eukaryota</taxon>
        <taxon>Fungi</taxon>
        <taxon>Dikarya</taxon>
        <taxon>Ascomycota</taxon>
        <taxon>Pezizomycotina</taxon>
        <taxon>Lecanoromycetes</taxon>
        <taxon>OSLEUM clade</taxon>
        <taxon>Lecanoromycetidae</taxon>
        <taxon>Lecanorales</taxon>
        <taxon>Lecanorineae</taxon>
        <taxon>Stereocaulaceae</taxon>
        <taxon>Stereocaulon</taxon>
    </lineage>
</organism>
<protein>
    <recommendedName>
        <fullName evidence="1">Cupin type-1 domain-containing protein</fullName>
    </recommendedName>
</protein>
<dbReference type="InterPro" id="IPR006045">
    <property type="entry name" value="Cupin_1"/>
</dbReference>
<dbReference type="PANTHER" id="PTHR36448:SF3">
    <property type="entry name" value="CUPIN TYPE-2 DOMAIN-CONTAINING PROTEIN"/>
    <property type="match status" value="1"/>
</dbReference>
<dbReference type="Gene3D" id="2.60.120.10">
    <property type="entry name" value="Jelly Rolls"/>
    <property type="match status" value="1"/>
</dbReference>
<evidence type="ECO:0000313" key="2">
    <source>
        <dbReference type="EMBL" id="KAL2040319.1"/>
    </source>
</evidence>
<evidence type="ECO:0000259" key="1">
    <source>
        <dbReference type="Pfam" id="PF00190"/>
    </source>
</evidence>
<dbReference type="CDD" id="cd02219">
    <property type="entry name" value="cupin_YjlB-like"/>
    <property type="match status" value="1"/>
</dbReference>
<dbReference type="EMBL" id="JBEFKJ010000021">
    <property type="protein sequence ID" value="KAL2040319.1"/>
    <property type="molecule type" value="Genomic_DNA"/>
</dbReference>
<accession>A0ABR4A316</accession>
<gene>
    <name evidence="2" type="ORF">N7G274_006762</name>
</gene>
<dbReference type="PIRSF" id="PIRSF019307">
    <property type="entry name" value="UCP019307"/>
    <property type="match status" value="1"/>
</dbReference>
<name>A0ABR4A316_9LECA</name>
<dbReference type="PANTHER" id="PTHR36448">
    <property type="entry name" value="BLR7373 PROTEIN"/>
    <property type="match status" value="1"/>
</dbReference>
<dbReference type="Proteomes" id="UP001590950">
    <property type="component" value="Unassembled WGS sequence"/>
</dbReference>
<dbReference type="InterPro" id="IPR011051">
    <property type="entry name" value="RmlC_Cupin_sf"/>
</dbReference>
<proteinExistence type="predicted"/>